<keyword evidence="3" id="KW-1185">Reference proteome</keyword>
<name>A0ABM5N8G2_EMTOG</name>
<organism evidence="2 3">
    <name type="scientific">Emticicia oligotrophica (strain DSM 17448 / CIP 109782 / MTCC 6937 / GPTSA100-15)</name>
    <dbReference type="NCBI Taxonomy" id="929562"/>
    <lineage>
        <taxon>Bacteria</taxon>
        <taxon>Pseudomonadati</taxon>
        <taxon>Bacteroidota</taxon>
        <taxon>Cytophagia</taxon>
        <taxon>Cytophagales</taxon>
        <taxon>Leadbetterellaceae</taxon>
        <taxon>Emticicia</taxon>
    </lineage>
</organism>
<keyword evidence="2" id="KW-0614">Plasmid</keyword>
<proteinExistence type="predicted"/>
<keyword evidence="1" id="KW-0812">Transmembrane</keyword>
<gene>
    <name evidence="2" type="ordered locus">Emtol_0011</name>
</gene>
<sequence length="60" mass="7003">MTLGQIEIALGKIKSLKELDSTTKNSNSKKDFKHIFNAFEVFSIKIYFEILWLYLIFSLS</sequence>
<evidence type="ECO:0000313" key="2">
    <source>
        <dbReference type="EMBL" id="AFK05745.1"/>
    </source>
</evidence>
<geneLocation type="plasmid" evidence="2 3">
    <name>pEMTOL05</name>
</geneLocation>
<evidence type="ECO:0000256" key="1">
    <source>
        <dbReference type="SAM" id="Phobius"/>
    </source>
</evidence>
<feature type="transmembrane region" description="Helical" evidence="1">
    <location>
        <begin position="35"/>
        <end position="57"/>
    </location>
</feature>
<evidence type="ECO:0000313" key="3">
    <source>
        <dbReference type="Proteomes" id="UP000002875"/>
    </source>
</evidence>
<dbReference type="EMBL" id="CP002966">
    <property type="protein sequence ID" value="AFK05745.1"/>
    <property type="molecule type" value="Genomic_DNA"/>
</dbReference>
<keyword evidence="1" id="KW-0472">Membrane</keyword>
<protein>
    <submittedName>
        <fullName evidence="2">Uncharacterized protein</fullName>
    </submittedName>
</protein>
<keyword evidence="1" id="KW-1133">Transmembrane helix</keyword>
<reference evidence="2 3" key="1">
    <citation type="submission" date="2011-07" db="EMBL/GenBank/DDBJ databases">
        <title>The complete genome of plasmid 5 of Emticicia oligotrophica DSM 17448.</title>
        <authorList>
            <consortium name="US DOE Joint Genome Institute (JGI-PGF)"/>
            <person name="Lucas S."/>
            <person name="Han J."/>
            <person name="Lapidus A."/>
            <person name="Bruce D."/>
            <person name="Goodwin L."/>
            <person name="Pitluck S."/>
            <person name="Peters L."/>
            <person name="Kyrpides N."/>
            <person name="Mavromatis K."/>
            <person name="Ivanova N."/>
            <person name="Ovchinnikova G."/>
            <person name="Teshima H."/>
            <person name="Detter J.C."/>
            <person name="Tapia R."/>
            <person name="Han C."/>
            <person name="Land M."/>
            <person name="Hauser L."/>
            <person name="Markowitz V."/>
            <person name="Cheng J.-F."/>
            <person name="Hugenholtz P."/>
            <person name="Woyke T."/>
            <person name="Wu D."/>
            <person name="Tindall B."/>
            <person name="Pomrenke H."/>
            <person name="Brambilla E."/>
            <person name="Klenk H.-P."/>
            <person name="Eisen J.A."/>
        </authorList>
    </citation>
    <scope>NUCLEOTIDE SEQUENCE [LARGE SCALE GENOMIC DNA]</scope>
    <source>
        <strain evidence="3">DSM 17448 / GPTSA100-15</strain>
        <plasmid evidence="2 3">pEMTOL05</plasmid>
    </source>
</reference>
<dbReference type="Proteomes" id="UP000002875">
    <property type="component" value="Plasmid pEMTOL05"/>
</dbReference>
<accession>A0ABM5N8G2</accession>